<name>A0ACB9YZ88_9PEZI</name>
<proteinExistence type="predicted"/>
<gene>
    <name evidence="1" type="ORF">F4820DRAFT_449092</name>
</gene>
<evidence type="ECO:0000313" key="1">
    <source>
        <dbReference type="EMBL" id="KAI4864386.1"/>
    </source>
</evidence>
<dbReference type="Proteomes" id="UP001497700">
    <property type="component" value="Unassembled WGS sequence"/>
</dbReference>
<evidence type="ECO:0000313" key="2">
    <source>
        <dbReference type="Proteomes" id="UP001497700"/>
    </source>
</evidence>
<keyword evidence="2" id="KW-1185">Reference proteome</keyword>
<dbReference type="EMBL" id="MU393487">
    <property type="protein sequence ID" value="KAI4864386.1"/>
    <property type="molecule type" value="Genomic_DNA"/>
</dbReference>
<comment type="caution">
    <text evidence="1">The sequence shown here is derived from an EMBL/GenBank/DDBJ whole genome shotgun (WGS) entry which is preliminary data.</text>
</comment>
<sequence>MPAVDVEAARFAIAIPSAGVGTTRFATVKLSADVDETRFVIVVISLVVTVISVAGAAPSSPTLQVMAPSPYGKFSEEDFRILNVAFKMLQSINVPQIDHAVLAGQLHLGSHHEARQALQRIFDKMRWFSAMGGDDAAAAAAQDKEILSEEEFHVLDLAFKPILKANRPVLDHAAIFRAQTLGSAGSSRERWRQICTKQGWFNVKLNGSNRPAPARNRQAPVRQGPVQETIEDRVLEATRALNEQVNARFAQYRADPDNQELFRAYEASLEEYNRLQEYWKIHLRMIQFIRRVLE</sequence>
<accession>A0ACB9YZ88</accession>
<organism evidence="1 2">
    <name type="scientific">Hypoxylon rubiginosum</name>
    <dbReference type="NCBI Taxonomy" id="110542"/>
    <lineage>
        <taxon>Eukaryota</taxon>
        <taxon>Fungi</taxon>
        <taxon>Dikarya</taxon>
        <taxon>Ascomycota</taxon>
        <taxon>Pezizomycotina</taxon>
        <taxon>Sordariomycetes</taxon>
        <taxon>Xylariomycetidae</taxon>
        <taxon>Xylariales</taxon>
        <taxon>Hypoxylaceae</taxon>
        <taxon>Hypoxylon</taxon>
    </lineage>
</organism>
<reference evidence="1 2" key="1">
    <citation type="journal article" date="2022" name="New Phytol.">
        <title>Ecological generalism drives hyperdiversity of secondary metabolite gene clusters in xylarialean endophytes.</title>
        <authorList>
            <person name="Franco M.E.E."/>
            <person name="Wisecaver J.H."/>
            <person name="Arnold A.E."/>
            <person name="Ju Y.M."/>
            <person name="Slot J.C."/>
            <person name="Ahrendt S."/>
            <person name="Moore L.P."/>
            <person name="Eastman K.E."/>
            <person name="Scott K."/>
            <person name="Konkel Z."/>
            <person name="Mondo S.J."/>
            <person name="Kuo A."/>
            <person name="Hayes R.D."/>
            <person name="Haridas S."/>
            <person name="Andreopoulos B."/>
            <person name="Riley R."/>
            <person name="LaButti K."/>
            <person name="Pangilinan J."/>
            <person name="Lipzen A."/>
            <person name="Amirebrahimi M."/>
            <person name="Yan J."/>
            <person name="Adam C."/>
            <person name="Keymanesh K."/>
            <person name="Ng V."/>
            <person name="Louie K."/>
            <person name="Northen T."/>
            <person name="Drula E."/>
            <person name="Henrissat B."/>
            <person name="Hsieh H.M."/>
            <person name="Youens-Clark K."/>
            <person name="Lutzoni F."/>
            <person name="Miadlikowska J."/>
            <person name="Eastwood D.C."/>
            <person name="Hamelin R.C."/>
            <person name="Grigoriev I.V."/>
            <person name="U'Ren J.M."/>
        </authorList>
    </citation>
    <scope>NUCLEOTIDE SEQUENCE [LARGE SCALE GENOMIC DNA]</scope>
    <source>
        <strain evidence="1 2">CBS 119005</strain>
    </source>
</reference>
<protein>
    <submittedName>
        <fullName evidence="1">Uncharacterized protein</fullName>
    </submittedName>
</protein>